<name>A0A7S7MBU7_9ACTN</name>
<comment type="cofactor">
    <cofactor evidence="9">
        <name>FMN</name>
        <dbReference type="ChEBI" id="CHEBI:58210"/>
    </cofactor>
    <text evidence="9">Binds 1 FMN per subunit.</text>
</comment>
<dbReference type="InterPro" id="IPR049622">
    <property type="entry name" value="Dihydroorotate_DH_I"/>
</dbReference>
<evidence type="ECO:0000256" key="5">
    <source>
        <dbReference type="ARBA" id="ARBA00022630"/>
    </source>
</evidence>
<dbReference type="InterPro" id="IPR033888">
    <property type="entry name" value="DHOD_1B"/>
</dbReference>
<evidence type="ECO:0000256" key="3">
    <source>
        <dbReference type="ARBA" id="ARBA00008008"/>
    </source>
</evidence>
<dbReference type="InterPro" id="IPR013785">
    <property type="entry name" value="Aldolase_TIM"/>
</dbReference>
<comment type="caution">
    <text evidence="9">Lacks conserved residue(s) required for the propagation of feature annotation.</text>
</comment>
<dbReference type="PIRSF" id="PIRSF000164">
    <property type="entry name" value="DHO_oxidase"/>
    <property type="match status" value="1"/>
</dbReference>
<keyword evidence="8 9" id="KW-0560">Oxidoreductase</keyword>
<protein>
    <recommendedName>
        <fullName evidence="9">Dihydroorotate dehydrogenase</fullName>
        <shortName evidence="9">DHOD</shortName>
        <shortName evidence="9">DHODase</shortName>
        <shortName evidence="9">DHOdehase</shortName>
        <ecNumber evidence="9">1.3.-.-</ecNumber>
    </recommendedName>
</protein>
<feature type="binding site" evidence="9">
    <location>
        <begin position="73"/>
        <end position="77"/>
    </location>
    <ligand>
        <name>substrate</name>
    </ligand>
</feature>
<evidence type="ECO:0000256" key="9">
    <source>
        <dbReference type="HAMAP-Rule" id="MF_00224"/>
    </source>
</evidence>
<feature type="binding site" evidence="9">
    <location>
        <position position="25"/>
    </location>
    <ligand>
        <name>FMN</name>
        <dbReference type="ChEBI" id="CHEBI:58210"/>
    </ligand>
</feature>
<feature type="binding site" evidence="9">
    <location>
        <position position="49"/>
    </location>
    <ligand>
        <name>substrate</name>
    </ligand>
</feature>
<evidence type="ECO:0000256" key="6">
    <source>
        <dbReference type="ARBA" id="ARBA00022643"/>
    </source>
</evidence>
<dbReference type="GO" id="GO:0044205">
    <property type="term" value="P:'de novo' UMP biosynthetic process"/>
    <property type="evidence" value="ECO:0007669"/>
    <property type="project" value="UniProtKB-UniRule"/>
</dbReference>
<evidence type="ECO:0000256" key="7">
    <source>
        <dbReference type="ARBA" id="ARBA00022975"/>
    </source>
</evidence>
<dbReference type="HAMAP" id="MF_00224">
    <property type="entry name" value="DHO_dh_type1"/>
    <property type="match status" value="1"/>
</dbReference>
<dbReference type="KEGG" id="tio:INP52_04475"/>
<feature type="binding site" evidence="9">
    <location>
        <position position="223"/>
    </location>
    <ligand>
        <name>FMN</name>
        <dbReference type="ChEBI" id="CHEBI:58210"/>
    </ligand>
</feature>
<dbReference type="InterPro" id="IPR050074">
    <property type="entry name" value="DHO_dehydrogenase"/>
</dbReference>
<feature type="binding site" evidence="9">
    <location>
        <begin position="49"/>
        <end position="50"/>
    </location>
    <ligand>
        <name>FMN</name>
        <dbReference type="ChEBI" id="CHEBI:58210"/>
    </ligand>
</feature>
<keyword evidence="5 9" id="KW-0285">Flavoprotein</keyword>
<organism evidence="11 12">
    <name type="scientific">Thermophilibacter immobilis</name>
    <dbReference type="NCBI Taxonomy" id="2779519"/>
    <lineage>
        <taxon>Bacteria</taxon>
        <taxon>Bacillati</taxon>
        <taxon>Actinomycetota</taxon>
        <taxon>Coriobacteriia</taxon>
        <taxon>Coriobacteriales</taxon>
        <taxon>Atopobiaceae</taxon>
        <taxon>Thermophilibacter</taxon>
    </lineage>
</organism>
<feature type="active site" description="Nucleophile" evidence="9">
    <location>
        <position position="138"/>
    </location>
</feature>
<feature type="binding site" evidence="9">
    <location>
        <position position="135"/>
    </location>
    <ligand>
        <name>FMN</name>
        <dbReference type="ChEBI" id="CHEBI:58210"/>
    </ligand>
</feature>
<keyword evidence="6 9" id="KW-0288">FMN</keyword>
<dbReference type="EMBL" id="CP063767">
    <property type="protein sequence ID" value="QOY61568.1"/>
    <property type="molecule type" value="Genomic_DNA"/>
</dbReference>
<dbReference type="UniPathway" id="UPA00070"/>
<comment type="function">
    <text evidence="9">Catalyzes the conversion of dihydroorotate to orotate.</text>
</comment>
<dbReference type="NCBIfam" id="TIGR01037">
    <property type="entry name" value="pyrD_sub1_fam"/>
    <property type="match status" value="1"/>
</dbReference>
<dbReference type="CDD" id="cd04740">
    <property type="entry name" value="DHOD_1B_like"/>
    <property type="match status" value="1"/>
</dbReference>
<dbReference type="Proteomes" id="UP000593735">
    <property type="component" value="Chromosome"/>
</dbReference>
<comment type="catalytic activity">
    <reaction evidence="9">
        <text>(S)-dihydroorotate + A = orotate + AH2</text>
        <dbReference type="Rhea" id="RHEA:18073"/>
        <dbReference type="ChEBI" id="CHEBI:13193"/>
        <dbReference type="ChEBI" id="CHEBI:17499"/>
        <dbReference type="ChEBI" id="CHEBI:30839"/>
        <dbReference type="ChEBI" id="CHEBI:30864"/>
    </reaction>
</comment>
<dbReference type="GO" id="GO:0005737">
    <property type="term" value="C:cytoplasm"/>
    <property type="evidence" value="ECO:0007669"/>
    <property type="project" value="UniProtKB-SubCell"/>
</dbReference>
<proteinExistence type="inferred from homology"/>
<dbReference type="GO" id="GO:0006207">
    <property type="term" value="P:'de novo' pyrimidine nucleobase biosynthetic process"/>
    <property type="evidence" value="ECO:0007669"/>
    <property type="project" value="TreeGrafter"/>
</dbReference>
<accession>A0A7S7MBU7</accession>
<evidence type="ECO:0000259" key="10">
    <source>
        <dbReference type="Pfam" id="PF01180"/>
    </source>
</evidence>
<sequence length="309" mass="31593">MGARSVSMAVDLGGVRMKNPVCTASGTFGFGSAFEGFFDVGRLGAITTKGCSAEPWQGNPAPRMCEVPSAMMNTVGLANPGVCGVVEGQGAYLADLEGRGCRVIFQVAGHSVEEYAAAVELAEEHAPWASAFELNVSCPNLARGGALVGGTPEDASEVVRAVRPRTSRPLLVKLAPVRVAEVARACEDAGADALSLINTISGMSLDVHTRRSRLSRPTGGVSGPAIHAIAVRMVWEAAHAVSIPVNGMGGVAGVEDAAEMILAGATAVSVGTANFYDPTCASRLVDGLAAWALEQGVTTINDLIGAAEC</sequence>
<evidence type="ECO:0000256" key="4">
    <source>
        <dbReference type="ARBA" id="ARBA00022490"/>
    </source>
</evidence>
<dbReference type="InterPro" id="IPR024920">
    <property type="entry name" value="Dihydroorotate_DH_1"/>
</dbReference>
<keyword evidence="7 9" id="KW-0665">Pyrimidine biosynthesis</keyword>
<dbReference type="InterPro" id="IPR012135">
    <property type="entry name" value="Dihydroorotate_DH_1_2"/>
</dbReference>
<dbReference type="PANTHER" id="PTHR48109">
    <property type="entry name" value="DIHYDROOROTATE DEHYDROGENASE (QUINONE), MITOCHONDRIAL-RELATED"/>
    <property type="match status" value="1"/>
</dbReference>
<dbReference type="SUPFAM" id="SSF51395">
    <property type="entry name" value="FMN-linked oxidoreductases"/>
    <property type="match status" value="1"/>
</dbReference>
<feature type="domain" description="Dihydroorotate dehydrogenase catalytic" evidence="10">
    <location>
        <begin position="9"/>
        <end position="289"/>
    </location>
</feature>
<dbReference type="EC" id="1.3.-.-" evidence="9"/>
<dbReference type="Pfam" id="PF01180">
    <property type="entry name" value="DHO_dh"/>
    <property type="match status" value="1"/>
</dbReference>
<dbReference type="Gene3D" id="3.20.20.70">
    <property type="entry name" value="Aldolase class I"/>
    <property type="match status" value="1"/>
</dbReference>
<gene>
    <name evidence="9" type="primary">pyrD</name>
    <name evidence="11" type="ORF">INP52_04475</name>
</gene>
<dbReference type="PANTHER" id="PTHR48109:SF1">
    <property type="entry name" value="DIHYDROOROTATE DEHYDROGENASE (FUMARATE)"/>
    <property type="match status" value="1"/>
</dbReference>
<feature type="binding site" evidence="9">
    <location>
        <position position="197"/>
    </location>
    <ligand>
        <name>FMN</name>
        <dbReference type="ChEBI" id="CHEBI:58210"/>
    </ligand>
</feature>
<evidence type="ECO:0000313" key="12">
    <source>
        <dbReference type="Proteomes" id="UP000593735"/>
    </source>
</evidence>
<reference evidence="11 12" key="1">
    <citation type="submission" date="2020-10" db="EMBL/GenBank/DDBJ databases">
        <title>Olsenella immobilis sp.nov., isolated from the mud in a fermentation cellar used for the production of Chinese strong-flavoured liquor.</title>
        <authorList>
            <person name="Lu L."/>
        </authorList>
    </citation>
    <scope>NUCLEOTIDE SEQUENCE [LARGE SCALE GENOMIC DNA]</scope>
    <source>
        <strain evidence="11 12">LZLJ-2</strain>
    </source>
</reference>
<comment type="similarity">
    <text evidence="3 9">Belongs to the dihydroorotate dehydrogenase family. Type 1 subfamily.</text>
</comment>
<dbReference type="GO" id="GO:0004152">
    <property type="term" value="F:dihydroorotate dehydrogenase activity"/>
    <property type="evidence" value="ECO:0007669"/>
    <property type="project" value="UniProtKB-UniRule"/>
</dbReference>
<keyword evidence="4 9" id="KW-0963">Cytoplasm</keyword>
<comment type="pathway">
    <text evidence="2 9">Pyrimidine metabolism; UMP biosynthesis via de novo pathway.</text>
</comment>
<keyword evidence="12" id="KW-1185">Reference proteome</keyword>
<feature type="binding site" evidence="9">
    <location>
        <position position="173"/>
    </location>
    <ligand>
        <name>FMN</name>
        <dbReference type="ChEBI" id="CHEBI:58210"/>
    </ligand>
</feature>
<dbReference type="AlphaFoldDB" id="A0A7S7MBU7"/>
<feature type="binding site" evidence="9">
    <location>
        <position position="135"/>
    </location>
    <ligand>
        <name>substrate</name>
    </ligand>
</feature>
<feature type="binding site" evidence="9">
    <location>
        <begin position="249"/>
        <end position="250"/>
    </location>
    <ligand>
        <name>FMN</name>
        <dbReference type="ChEBI" id="CHEBI:58210"/>
    </ligand>
</feature>
<feature type="binding site" evidence="9">
    <location>
        <begin position="198"/>
        <end position="199"/>
    </location>
    <ligand>
        <name>substrate</name>
    </ligand>
</feature>
<dbReference type="NCBIfam" id="NF005574">
    <property type="entry name" value="PRK07259.1"/>
    <property type="match status" value="1"/>
</dbReference>
<evidence type="ECO:0000256" key="8">
    <source>
        <dbReference type="ARBA" id="ARBA00023002"/>
    </source>
</evidence>
<evidence type="ECO:0000313" key="11">
    <source>
        <dbReference type="EMBL" id="QOY61568.1"/>
    </source>
</evidence>
<dbReference type="InterPro" id="IPR005720">
    <property type="entry name" value="Dihydroorotate_DH_cat"/>
</dbReference>
<comment type="subcellular location">
    <subcellularLocation>
        <location evidence="1 9">Cytoplasm</location>
    </subcellularLocation>
</comment>
<evidence type="ECO:0000256" key="2">
    <source>
        <dbReference type="ARBA" id="ARBA00004725"/>
    </source>
</evidence>
<feature type="binding site" evidence="9">
    <location>
        <begin position="271"/>
        <end position="272"/>
    </location>
    <ligand>
        <name>FMN</name>
        <dbReference type="ChEBI" id="CHEBI:58210"/>
    </ligand>
</feature>
<evidence type="ECO:0000256" key="1">
    <source>
        <dbReference type="ARBA" id="ARBA00004496"/>
    </source>
</evidence>